<keyword evidence="1" id="KW-0812">Transmembrane</keyword>
<feature type="non-terminal residue" evidence="2">
    <location>
        <position position="1"/>
    </location>
</feature>
<evidence type="ECO:0000313" key="3">
    <source>
        <dbReference type="Proteomes" id="UP001178507"/>
    </source>
</evidence>
<keyword evidence="1" id="KW-1133">Transmembrane helix</keyword>
<evidence type="ECO:0000256" key="1">
    <source>
        <dbReference type="SAM" id="Phobius"/>
    </source>
</evidence>
<dbReference type="EMBL" id="CAUJNA010003799">
    <property type="protein sequence ID" value="CAJ1409997.1"/>
    <property type="molecule type" value="Genomic_DNA"/>
</dbReference>
<reference evidence="2" key="1">
    <citation type="submission" date="2023-08" db="EMBL/GenBank/DDBJ databases">
        <authorList>
            <person name="Chen Y."/>
            <person name="Shah S."/>
            <person name="Dougan E. K."/>
            <person name="Thang M."/>
            <person name="Chan C."/>
        </authorList>
    </citation>
    <scope>NUCLEOTIDE SEQUENCE</scope>
</reference>
<organism evidence="2 3">
    <name type="scientific">Effrenium voratum</name>
    <dbReference type="NCBI Taxonomy" id="2562239"/>
    <lineage>
        <taxon>Eukaryota</taxon>
        <taxon>Sar</taxon>
        <taxon>Alveolata</taxon>
        <taxon>Dinophyceae</taxon>
        <taxon>Suessiales</taxon>
        <taxon>Symbiodiniaceae</taxon>
        <taxon>Effrenium</taxon>
    </lineage>
</organism>
<dbReference type="Proteomes" id="UP001178507">
    <property type="component" value="Unassembled WGS sequence"/>
</dbReference>
<dbReference type="AlphaFoldDB" id="A0AA36JPF7"/>
<protein>
    <submittedName>
        <fullName evidence="2">Uncharacterized protein</fullName>
    </submittedName>
</protein>
<evidence type="ECO:0000313" key="2">
    <source>
        <dbReference type="EMBL" id="CAJ1409997.1"/>
    </source>
</evidence>
<gene>
    <name evidence="2" type="ORF">EVOR1521_LOCUS30948</name>
</gene>
<keyword evidence="1" id="KW-0472">Membrane</keyword>
<accession>A0AA36JPF7</accession>
<sequence length="85" mass="9146">MLLWLVKRCPTVPAVVVGLIGVSLIILGLVHPDVDHRPTLAEQKHLHRNALAELQREHELDFNVTAFDFGDGLGLAAGAACKAGE</sequence>
<feature type="transmembrane region" description="Helical" evidence="1">
    <location>
        <begin position="12"/>
        <end position="30"/>
    </location>
</feature>
<proteinExistence type="predicted"/>
<keyword evidence="3" id="KW-1185">Reference proteome</keyword>
<name>A0AA36JPF7_9DINO</name>
<comment type="caution">
    <text evidence="2">The sequence shown here is derived from an EMBL/GenBank/DDBJ whole genome shotgun (WGS) entry which is preliminary data.</text>
</comment>